<dbReference type="PANTHER" id="PTHR33270">
    <property type="entry name" value="BNAC05G50380D PROTEIN"/>
    <property type="match status" value="1"/>
</dbReference>
<protein>
    <recommendedName>
        <fullName evidence="3">DUF7054 domain-containing protein</fullName>
    </recommendedName>
</protein>
<evidence type="ECO:0000259" key="3">
    <source>
        <dbReference type="Pfam" id="PF23156"/>
    </source>
</evidence>
<dbReference type="AlphaFoldDB" id="A0AAW1GQH7"/>
<comment type="caution">
    <text evidence="4">The sequence shown here is derived from an EMBL/GenBank/DDBJ whole genome shotgun (WGS) entry which is preliminary data.</text>
</comment>
<feature type="region of interest" description="Disordered" evidence="1">
    <location>
        <begin position="1"/>
        <end position="20"/>
    </location>
</feature>
<evidence type="ECO:0000313" key="5">
    <source>
        <dbReference type="Proteomes" id="UP001443914"/>
    </source>
</evidence>
<dbReference type="Proteomes" id="UP001443914">
    <property type="component" value="Unassembled WGS sequence"/>
</dbReference>
<reference evidence="4" key="1">
    <citation type="submission" date="2024-03" db="EMBL/GenBank/DDBJ databases">
        <title>WGS assembly of Saponaria officinalis var. Norfolk2.</title>
        <authorList>
            <person name="Jenkins J."/>
            <person name="Shu S."/>
            <person name="Grimwood J."/>
            <person name="Barry K."/>
            <person name="Goodstein D."/>
            <person name="Schmutz J."/>
            <person name="Leebens-Mack J."/>
            <person name="Osbourn A."/>
        </authorList>
    </citation>
    <scope>NUCLEOTIDE SEQUENCE [LARGE SCALE GENOMIC DNA]</scope>
    <source>
        <strain evidence="4">JIC</strain>
    </source>
</reference>
<evidence type="ECO:0000256" key="1">
    <source>
        <dbReference type="SAM" id="MobiDB-lite"/>
    </source>
</evidence>
<keyword evidence="2" id="KW-0472">Membrane</keyword>
<dbReference type="PANTHER" id="PTHR33270:SF24">
    <property type="entry name" value="EXPRESSED PROTEIN"/>
    <property type="match status" value="1"/>
</dbReference>
<feature type="transmembrane region" description="Helical" evidence="2">
    <location>
        <begin position="127"/>
        <end position="147"/>
    </location>
</feature>
<dbReference type="InterPro" id="IPR040358">
    <property type="entry name" value="At4g22758-like"/>
</dbReference>
<keyword evidence="2" id="KW-1133">Transmembrane helix</keyword>
<name>A0AAW1GQH7_SAPOF</name>
<dbReference type="InterPro" id="IPR055482">
    <property type="entry name" value="DUF7054"/>
</dbReference>
<gene>
    <name evidence="4" type="ORF">RND81_14G151000</name>
</gene>
<keyword evidence="5" id="KW-1185">Reference proteome</keyword>
<sequence length="176" mass="19864">MPSPRPHRNRTERSKSFNGRGAVAAMEELKRPRTVPDLRAAAVAEGGGGVAPKKVLTKVLMNVNIQGSVGAVQVLVSLENTVGELISAVVKQYLKEGRRPIILVNDVVHFDLHYSQFSLECMFSSPFYTLFFILISCLLLSTFHFVLNFNKQFCHYSVTMYDNFALNFIYIRFTLK</sequence>
<evidence type="ECO:0000256" key="2">
    <source>
        <dbReference type="SAM" id="Phobius"/>
    </source>
</evidence>
<keyword evidence="2" id="KW-0812">Transmembrane</keyword>
<proteinExistence type="predicted"/>
<feature type="domain" description="DUF7054" evidence="3">
    <location>
        <begin position="57"/>
        <end position="122"/>
    </location>
</feature>
<evidence type="ECO:0000313" key="4">
    <source>
        <dbReference type="EMBL" id="KAK9665981.1"/>
    </source>
</evidence>
<accession>A0AAW1GQH7</accession>
<dbReference type="EMBL" id="JBDFQZ010000014">
    <property type="protein sequence ID" value="KAK9665981.1"/>
    <property type="molecule type" value="Genomic_DNA"/>
</dbReference>
<dbReference type="Pfam" id="PF23156">
    <property type="entry name" value="DUF7054"/>
    <property type="match status" value="1"/>
</dbReference>
<organism evidence="4 5">
    <name type="scientific">Saponaria officinalis</name>
    <name type="common">Common soapwort</name>
    <name type="synonym">Lychnis saponaria</name>
    <dbReference type="NCBI Taxonomy" id="3572"/>
    <lineage>
        <taxon>Eukaryota</taxon>
        <taxon>Viridiplantae</taxon>
        <taxon>Streptophyta</taxon>
        <taxon>Embryophyta</taxon>
        <taxon>Tracheophyta</taxon>
        <taxon>Spermatophyta</taxon>
        <taxon>Magnoliopsida</taxon>
        <taxon>eudicotyledons</taxon>
        <taxon>Gunneridae</taxon>
        <taxon>Pentapetalae</taxon>
        <taxon>Caryophyllales</taxon>
        <taxon>Caryophyllaceae</taxon>
        <taxon>Caryophylleae</taxon>
        <taxon>Saponaria</taxon>
    </lineage>
</organism>